<comment type="caution">
    <text evidence="7">The sequence shown here is derived from an EMBL/GenBank/DDBJ whole genome shotgun (WGS) entry which is preliminary data.</text>
</comment>
<dbReference type="Proteomes" id="UP000177987">
    <property type="component" value="Unassembled WGS sequence"/>
</dbReference>
<dbReference type="GO" id="GO:0008720">
    <property type="term" value="F:D-lactate dehydrogenase (NAD+) activity"/>
    <property type="evidence" value="ECO:0007669"/>
    <property type="project" value="TreeGrafter"/>
</dbReference>
<evidence type="ECO:0000313" key="7">
    <source>
        <dbReference type="EMBL" id="OHA83306.1"/>
    </source>
</evidence>
<accession>A0A1G2SE32</accession>
<dbReference type="Pfam" id="PF00389">
    <property type="entry name" value="2-Hacid_dh"/>
    <property type="match status" value="1"/>
</dbReference>
<dbReference type="PANTHER" id="PTHR43026:SF1">
    <property type="entry name" value="2-HYDROXYACID DEHYDROGENASE HOMOLOG 1-RELATED"/>
    <property type="match status" value="1"/>
</dbReference>
<reference evidence="7 8" key="1">
    <citation type="journal article" date="2016" name="Nat. Commun.">
        <title>Thousands of microbial genomes shed light on interconnected biogeochemical processes in an aquifer system.</title>
        <authorList>
            <person name="Anantharaman K."/>
            <person name="Brown C.T."/>
            <person name="Hug L.A."/>
            <person name="Sharon I."/>
            <person name="Castelle C.J."/>
            <person name="Probst A.J."/>
            <person name="Thomas B.C."/>
            <person name="Singh A."/>
            <person name="Wilkins M.J."/>
            <person name="Karaoz U."/>
            <person name="Brodie E.L."/>
            <person name="Williams K.H."/>
            <person name="Hubbard S.S."/>
            <person name="Banfield J.F."/>
        </authorList>
    </citation>
    <scope>NUCLEOTIDE SEQUENCE [LARGE SCALE GENOMIC DNA]</scope>
</reference>
<feature type="domain" description="D-isomer specific 2-hydroxyacid dehydrogenase catalytic" evidence="5">
    <location>
        <begin position="18"/>
        <end position="331"/>
    </location>
</feature>
<dbReference type="AlphaFoldDB" id="A0A1G2SE32"/>
<evidence type="ECO:0000256" key="1">
    <source>
        <dbReference type="ARBA" id="ARBA00005854"/>
    </source>
</evidence>
<proteinExistence type="inferred from homology"/>
<evidence type="ECO:0008006" key="9">
    <source>
        <dbReference type="Google" id="ProtNLM"/>
    </source>
</evidence>
<dbReference type="PROSITE" id="PS00670">
    <property type="entry name" value="D_2_HYDROXYACID_DH_2"/>
    <property type="match status" value="1"/>
</dbReference>
<keyword evidence="3" id="KW-0520">NAD</keyword>
<dbReference type="InterPro" id="IPR029753">
    <property type="entry name" value="D-isomer_DH_CS"/>
</dbReference>
<dbReference type="SUPFAM" id="SSF51735">
    <property type="entry name" value="NAD(P)-binding Rossmann-fold domains"/>
    <property type="match status" value="1"/>
</dbReference>
<evidence type="ECO:0000259" key="5">
    <source>
        <dbReference type="Pfam" id="PF00389"/>
    </source>
</evidence>
<dbReference type="STRING" id="1802727.A2937_04110"/>
<gene>
    <name evidence="7" type="ORF">A2937_04110</name>
</gene>
<dbReference type="PANTHER" id="PTHR43026">
    <property type="entry name" value="2-HYDROXYACID DEHYDROGENASE HOMOLOG 1-RELATED"/>
    <property type="match status" value="1"/>
</dbReference>
<dbReference type="PROSITE" id="PS00065">
    <property type="entry name" value="D_2_HYDROXYACID_DH_1"/>
    <property type="match status" value="1"/>
</dbReference>
<dbReference type="InterPro" id="IPR058205">
    <property type="entry name" value="D-LDH-like"/>
</dbReference>
<comment type="similarity">
    <text evidence="1 4">Belongs to the D-isomer specific 2-hydroxyacid dehydrogenase family.</text>
</comment>
<dbReference type="Gene3D" id="3.40.50.720">
    <property type="entry name" value="NAD(P)-binding Rossmann-like Domain"/>
    <property type="match status" value="2"/>
</dbReference>
<dbReference type="InterPro" id="IPR036291">
    <property type="entry name" value="NAD(P)-bd_dom_sf"/>
</dbReference>
<dbReference type="EMBL" id="MHUW01000019">
    <property type="protein sequence ID" value="OHA83306.1"/>
    <property type="molecule type" value="Genomic_DNA"/>
</dbReference>
<dbReference type="InterPro" id="IPR006139">
    <property type="entry name" value="D-isomer_2_OHA_DH_cat_dom"/>
</dbReference>
<keyword evidence="2 4" id="KW-0560">Oxidoreductase</keyword>
<evidence type="ECO:0000313" key="8">
    <source>
        <dbReference type="Proteomes" id="UP000177987"/>
    </source>
</evidence>
<evidence type="ECO:0000256" key="4">
    <source>
        <dbReference type="RuleBase" id="RU003719"/>
    </source>
</evidence>
<dbReference type="PROSITE" id="PS00671">
    <property type="entry name" value="D_2_HYDROXYACID_DH_3"/>
    <property type="match status" value="1"/>
</dbReference>
<dbReference type="SUPFAM" id="SSF52283">
    <property type="entry name" value="Formate/glycerate dehydrogenase catalytic domain-like"/>
    <property type="match status" value="1"/>
</dbReference>
<dbReference type="InterPro" id="IPR029752">
    <property type="entry name" value="D-isomer_DH_CS1"/>
</dbReference>
<dbReference type="InterPro" id="IPR006140">
    <property type="entry name" value="D-isomer_DH_NAD-bd"/>
</dbReference>
<evidence type="ECO:0000256" key="3">
    <source>
        <dbReference type="ARBA" id="ARBA00023027"/>
    </source>
</evidence>
<dbReference type="GO" id="GO:0051287">
    <property type="term" value="F:NAD binding"/>
    <property type="evidence" value="ECO:0007669"/>
    <property type="project" value="InterPro"/>
</dbReference>
<protein>
    <recommendedName>
        <fullName evidence="9">Hydroxyacid dehydrogenase</fullName>
    </recommendedName>
</protein>
<dbReference type="Pfam" id="PF02826">
    <property type="entry name" value="2-Hacid_dh_C"/>
    <property type="match status" value="1"/>
</dbReference>
<feature type="domain" description="D-isomer specific 2-hydroxyacid dehydrogenase NAD-binding" evidence="6">
    <location>
        <begin position="106"/>
        <end position="303"/>
    </location>
</feature>
<evidence type="ECO:0000259" key="6">
    <source>
        <dbReference type="Pfam" id="PF02826"/>
    </source>
</evidence>
<organism evidence="7 8">
    <name type="scientific">Candidatus Yonathbacteria bacterium RIFCSPLOWO2_01_FULL_47_33b</name>
    <dbReference type="NCBI Taxonomy" id="1802727"/>
    <lineage>
        <taxon>Bacteria</taxon>
        <taxon>Candidatus Yonathiibacteriota</taxon>
    </lineage>
</organism>
<evidence type="ECO:0000256" key="2">
    <source>
        <dbReference type="ARBA" id="ARBA00023002"/>
    </source>
</evidence>
<name>A0A1G2SE32_9BACT</name>
<sequence length="336" mass="37445">MKIIHFYNEDWEQGYIAERLPGHEIVFLKGTTTDHADFRDEGAEVLSVFVNSPVNKDVLNRFPNLKHIAARSTGFDHIDTAEAKTRGITVSYVPAYGENTVAEFAMALLLTVSRKMYECVKKVQDEGLFSQAGLRGFDLKGRTIGILGTGRIGAHMIRIAKGFEMNVIAFDAFPKESMAQEMGFTYVSFDELLAQSDVVSVHLPYMKETHHILNVDNISKMKKGSVLINTARGALVETEALVKGLREEILLGVGLDVLEEEAFIEDETKLIFDAHPNEQALKTTLANHYLIEHPRAIIAPHNAFNTDEAIKRILDTTTENIAAFSKGEVKNLVPQK</sequence>